<dbReference type="GO" id="GO:0051536">
    <property type="term" value="F:iron-sulfur cluster binding"/>
    <property type="evidence" value="ECO:0007669"/>
    <property type="project" value="UniProtKB-KW"/>
</dbReference>
<dbReference type="PANTHER" id="PTHR43196:SF2">
    <property type="entry name" value="PHOSPHOADENOSINE PHOSPHOSULFATE REDUCTASE"/>
    <property type="match status" value="1"/>
</dbReference>
<comment type="caution">
    <text evidence="5">The sequence shown here is derived from an EMBL/GenBank/DDBJ whole genome shotgun (WGS) entry which is preliminary data.</text>
</comment>
<dbReference type="RefSeq" id="WP_016212912.1">
    <property type="nucleotide sequence ID" value="NZ_JBDMNP010000009.1"/>
</dbReference>
<organism evidence="5 6">
    <name type="scientific">Phocaeicola dorei</name>
    <dbReference type="NCBI Taxonomy" id="357276"/>
    <lineage>
        <taxon>Bacteria</taxon>
        <taxon>Pseudomonadati</taxon>
        <taxon>Bacteroidota</taxon>
        <taxon>Bacteroidia</taxon>
        <taxon>Bacteroidales</taxon>
        <taxon>Bacteroidaceae</taxon>
        <taxon>Phocaeicola</taxon>
    </lineage>
</organism>
<evidence type="ECO:0000259" key="4">
    <source>
        <dbReference type="PROSITE" id="PS51379"/>
    </source>
</evidence>
<dbReference type="GO" id="GO:0003824">
    <property type="term" value="F:catalytic activity"/>
    <property type="evidence" value="ECO:0007669"/>
    <property type="project" value="InterPro"/>
</dbReference>
<dbReference type="SUPFAM" id="SSF52402">
    <property type="entry name" value="Adenine nucleotide alpha hydrolases-like"/>
    <property type="match status" value="1"/>
</dbReference>
<accession>A0A5M5ZMN8</accession>
<sequence length="835" mass="96110">MYKISWDYETGGVLLHSHVTSDTLGITPRPVFWEELNLLKLHELGWKYPHTEEPLMWACNKQYFYRGELMFEAKGANIYDSPIVLFQKGKEKATLQCVDVAKMLHRNKDFLFLLESEAIEFIRDTYLQYTSANRSTAQVASNQLDYNQLLENAEKRYKKKMAIVKEDCDSFDIVPLDTAKENGKRIFHSTKIDRFLASFSGGKDSQVVLDLCTRAIPSTDFEVIYSDTGYELPTSLALYEQVRQHYTSLYPDLKFSVARNHESVLNYWDQIGTPSDTHRWCCSVMKTAPLYRMLKIEGTNKQAKVLTFDGVRAEESTKRSRYSRIGKGVKHDTVINASPILEWSIVEIYLYIFKYKIPINLAYRNGMTRVGCVLCPFSSDWNDMISNMRYNERVRPFLSKIELFVSSLGVNDIDIYIKSGNWKRRAGGKGLCSKSSMVVVASKPHLIITITNPKKDCLTFLSAIGKYTRNTNSGELLYKGTLYKYSIEQRNDSIQISFENTYASPVLQGLIKRAINKAVYCINCEACEVECPTGALSILPDAKIDYTKCVHCGKCLTFHEDGCIVANSLKVTGIDKAKNKMKLTDYNRFGLNESWLETYLCTYETYFEDKIHGLNETQQIPPFKKWLVQAEILDDVKKHNITEFGKYIADLYINAPDLAWELLWINLSYNSPIAEWYIGNVDWNFVFTEKDIAELAHNDYGEMAINSVGKIIYALFRTFRESPLGNLGLLYKIENTRYKKMPYDELSREAIAYSLYKFASFLDVKSFRISDLYNQNSKHGLWREFGVSKEMLIKELNFLSNERNQILTAELNMGLDHISLREDLDAFSALKLIVG</sequence>
<feature type="domain" description="4Fe-4S ferredoxin-type" evidence="4">
    <location>
        <begin position="511"/>
        <end position="541"/>
    </location>
</feature>
<evidence type="ECO:0000256" key="3">
    <source>
        <dbReference type="ARBA" id="ARBA00023014"/>
    </source>
</evidence>
<dbReference type="InterPro" id="IPR017896">
    <property type="entry name" value="4Fe4S_Fe-S-bd"/>
</dbReference>
<dbReference type="InterPro" id="IPR002500">
    <property type="entry name" value="PAPS_reduct_dom"/>
</dbReference>
<dbReference type="Pfam" id="PF01507">
    <property type="entry name" value="PAPS_reduct"/>
    <property type="match status" value="1"/>
</dbReference>
<dbReference type="InterPro" id="IPR014729">
    <property type="entry name" value="Rossmann-like_a/b/a_fold"/>
</dbReference>
<dbReference type="Gene3D" id="3.40.50.620">
    <property type="entry name" value="HUPs"/>
    <property type="match status" value="1"/>
</dbReference>
<dbReference type="Gene3D" id="3.30.70.20">
    <property type="match status" value="1"/>
</dbReference>
<dbReference type="AlphaFoldDB" id="A0A5M5ZMN8"/>
<evidence type="ECO:0000256" key="1">
    <source>
        <dbReference type="ARBA" id="ARBA00022723"/>
    </source>
</evidence>
<reference evidence="5 6" key="1">
    <citation type="journal article" date="2019" name="Nat. Med.">
        <title>A library of human gut bacterial isolates paired with longitudinal multiomics data enables mechanistic microbiome research.</title>
        <authorList>
            <person name="Poyet M."/>
            <person name="Groussin M."/>
            <person name="Gibbons S.M."/>
            <person name="Avila-Pacheco J."/>
            <person name="Jiang X."/>
            <person name="Kearney S.M."/>
            <person name="Perrotta A.R."/>
            <person name="Berdy B."/>
            <person name="Zhao S."/>
            <person name="Lieberman T.D."/>
            <person name="Swanson P.K."/>
            <person name="Smith M."/>
            <person name="Roesemann S."/>
            <person name="Alexander J.E."/>
            <person name="Rich S.A."/>
            <person name="Livny J."/>
            <person name="Vlamakis H."/>
            <person name="Clish C."/>
            <person name="Bullock K."/>
            <person name="Deik A."/>
            <person name="Scott J."/>
            <person name="Pierce K.A."/>
            <person name="Xavier R.J."/>
            <person name="Alm E.J."/>
        </authorList>
    </citation>
    <scope>NUCLEOTIDE SEQUENCE [LARGE SCALE GENOMIC DNA]</scope>
    <source>
        <strain evidence="5 6">BIOML-A5</strain>
    </source>
</reference>
<dbReference type="InterPro" id="IPR017900">
    <property type="entry name" value="4Fe4S_Fe_S_CS"/>
</dbReference>
<dbReference type="GO" id="GO:0046872">
    <property type="term" value="F:metal ion binding"/>
    <property type="evidence" value="ECO:0007669"/>
    <property type="project" value="UniProtKB-KW"/>
</dbReference>
<evidence type="ECO:0000313" key="5">
    <source>
        <dbReference type="EMBL" id="KAA5378489.1"/>
    </source>
</evidence>
<evidence type="ECO:0000256" key="2">
    <source>
        <dbReference type="ARBA" id="ARBA00023004"/>
    </source>
</evidence>
<protein>
    <submittedName>
        <fullName evidence="5">DUF4007 family protein</fullName>
    </submittedName>
</protein>
<dbReference type="EMBL" id="VVZB01000062">
    <property type="protein sequence ID" value="KAA5378489.1"/>
    <property type="molecule type" value="Genomic_DNA"/>
</dbReference>
<gene>
    <name evidence="5" type="ORF">F2Y61_23435</name>
</gene>
<dbReference type="SUPFAM" id="SSF54862">
    <property type="entry name" value="4Fe-4S ferredoxins"/>
    <property type="match status" value="1"/>
</dbReference>
<proteinExistence type="predicted"/>
<dbReference type="PROSITE" id="PS00198">
    <property type="entry name" value="4FE4S_FER_1"/>
    <property type="match status" value="1"/>
</dbReference>
<name>A0A5M5ZMN8_9BACT</name>
<keyword evidence="2" id="KW-0408">Iron</keyword>
<keyword evidence="3" id="KW-0411">Iron-sulfur</keyword>
<dbReference type="PANTHER" id="PTHR43196">
    <property type="entry name" value="SULFATE ADENYLYLTRANSFERASE SUBUNIT 2"/>
    <property type="match status" value="1"/>
</dbReference>
<evidence type="ECO:0000313" key="6">
    <source>
        <dbReference type="Proteomes" id="UP000347681"/>
    </source>
</evidence>
<dbReference type="InterPro" id="IPR050128">
    <property type="entry name" value="Sulfate_adenylyltrnsfr_sub2"/>
</dbReference>
<dbReference type="PROSITE" id="PS51379">
    <property type="entry name" value="4FE4S_FER_2"/>
    <property type="match status" value="1"/>
</dbReference>
<keyword evidence="1" id="KW-0479">Metal-binding</keyword>
<dbReference type="Proteomes" id="UP000347681">
    <property type="component" value="Unassembled WGS sequence"/>
</dbReference>